<evidence type="ECO:0000256" key="2">
    <source>
        <dbReference type="SAM" id="MobiDB-lite"/>
    </source>
</evidence>
<proteinExistence type="predicted"/>
<organism evidence="5 6">
    <name type="scientific">Rotaria magnacalcarata</name>
    <dbReference type="NCBI Taxonomy" id="392030"/>
    <lineage>
        <taxon>Eukaryota</taxon>
        <taxon>Metazoa</taxon>
        <taxon>Spiralia</taxon>
        <taxon>Gnathifera</taxon>
        <taxon>Rotifera</taxon>
        <taxon>Eurotatoria</taxon>
        <taxon>Bdelloidea</taxon>
        <taxon>Philodinida</taxon>
        <taxon>Philodinidae</taxon>
        <taxon>Rotaria</taxon>
    </lineage>
</organism>
<dbReference type="EMBL" id="CAJNRG010005798">
    <property type="protein sequence ID" value="CAF2080465.1"/>
    <property type="molecule type" value="Genomic_DNA"/>
</dbReference>
<dbReference type="Proteomes" id="UP000663887">
    <property type="component" value="Unassembled WGS sequence"/>
</dbReference>
<dbReference type="EMBL" id="CAJOBF010006526">
    <property type="protein sequence ID" value="CAF4208594.1"/>
    <property type="molecule type" value="Genomic_DNA"/>
</dbReference>
<comment type="caution">
    <text evidence="5">The sequence shown here is derived from an EMBL/GenBank/DDBJ whole genome shotgun (WGS) entry which is preliminary data.</text>
</comment>
<dbReference type="InterPro" id="IPR005162">
    <property type="entry name" value="Retrotrans_gag_dom"/>
</dbReference>
<evidence type="ECO:0000313" key="6">
    <source>
        <dbReference type="Proteomes" id="UP000663842"/>
    </source>
</evidence>
<feature type="coiled-coil region" evidence="1">
    <location>
        <begin position="65"/>
        <end position="99"/>
    </location>
</feature>
<feature type="compositionally biased region" description="Polar residues" evidence="2">
    <location>
        <begin position="606"/>
        <end position="618"/>
    </location>
</feature>
<gene>
    <name evidence="5" type="ORF">UXM345_LOCUS28422</name>
    <name evidence="4" type="ORF">XDN619_LOCUS14603</name>
</gene>
<keyword evidence="1" id="KW-0175">Coiled coil</keyword>
<evidence type="ECO:0000259" key="3">
    <source>
        <dbReference type="Pfam" id="PF03732"/>
    </source>
</evidence>
<feature type="compositionally biased region" description="Low complexity" evidence="2">
    <location>
        <begin position="623"/>
        <end position="646"/>
    </location>
</feature>
<feature type="region of interest" description="Disordered" evidence="2">
    <location>
        <begin position="1"/>
        <end position="26"/>
    </location>
</feature>
<reference evidence="5" key="1">
    <citation type="submission" date="2021-02" db="EMBL/GenBank/DDBJ databases">
        <authorList>
            <person name="Nowell W R."/>
        </authorList>
    </citation>
    <scope>NUCLEOTIDE SEQUENCE</scope>
</reference>
<dbReference type="PANTHER" id="PTHR33223:SF6">
    <property type="entry name" value="CCHC-TYPE DOMAIN-CONTAINING PROTEIN"/>
    <property type="match status" value="1"/>
</dbReference>
<accession>A0A820CKB4</accession>
<dbReference type="PANTHER" id="PTHR33223">
    <property type="entry name" value="CCHC-TYPE DOMAIN-CONTAINING PROTEIN"/>
    <property type="match status" value="1"/>
</dbReference>
<evidence type="ECO:0000313" key="5">
    <source>
        <dbReference type="EMBL" id="CAF4208594.1"/>
    </source>
</evidence>
<feature type="compositionally biased region" description="Low complexity" evidence="2">
    <location>
        <begin position="590"/>
        <end position="605"/>
    </location>
</feature>
<dbReference type="AlphaFoldDB" id="A0A820CKB4"/>
<name>A0A820CKB4_9BILA</name>
<feature type="region of interest" description="Disordered" evidence="2">
    <location>
        <begin position="483"/>
        <end position="507"/>
    </location>
</feature>
<feature type="compositionally biased region" description="Low complexity" evidence="2">
    <location>
        <begin position="490"/>
        <end position="503"/>
    </location>
</feature>
<feature type="coiled-coil region" evidence="1">
    <location>
        <begin position="190"/>
        <end position="217"/>
    </location>
</feature>
<feature type="region of interest" description="Disordered" evidence="2">
    <location>
        <begin position="590"/>
        <end position="646"/>
    </location>
</feature>
<protein>
    <recommendedName>
        <fullName evidence="3">Retrotransposon gag domain-containing protein</fullName>
    </recommendedName>
</protein>
<evidence type="ECO:0000256" key="1">
    <source>
        <dbReference type="SAM" id="Coils"/>
    </source>
</evidence>
<dbReference type="Proteomes" id="UP000663842">
    <property type="component" value="Unassembled WGS sequence"/>
</dbReference>
<sequence length="646" mass="74600">MSTGDTPVQHQPKISYDSDDSSSSRSVFNRSDFQTIAPQTINTQFNSIFSEEISSVVNAINYEQMHKSNSQIRFLEDKINDQNKTLNNQQSEISNLHKTLGNLYDQVHHLKSVVNSAPHSPVVRSRPNSAIYDLNQYDSHEKIDFYKSTSPTCIRRRHETTSPQIAQATSLYHDNMLPDDNQTRILQEALHKLNAALERRDAQIDDLKKEINELRQFQSNTGKTTRISATSSMHTLISSPKNLHASTFVPIVATDKSRPVILPTNTFTSTPAMPFTMSLAKLLPNFSGKECEMPTKFITEFEILASGLVGNSDEYLLRAVQQSLSETALAWYIQTQLEQPVNSWTQFKQLFIHRFRTPEKIESLRGRLRSLWKNDNEPTADYFERLKALMSEIEPQTSTDYIKRKFLQKLRKDIRDKMSLGLTSSLSDLVQNAIEIESSIIQQKIDDKLRDVHKDNNINKQTSATVSNLYNDTQFNSSATTTATHHKNTSHNNSNNNFNYDNTQNHHADNKYSRTFLNSTTLPSRSSQIQNKIQTHEQNSNRNTKVRFRNNSRWCSFCSSTSHNWIHCYYNPDGPNYDPTRNRYLQQQQYNQQPNSLSQNSQQQNFDPQHQYQSSNQHELTHQQQQQQQYYSPYSSSQRSSMQKNI</sequence>
<evidence type="ECO:0000313" key="4">
    <source>
        <dbReference type="EMBL" id="CAF2080465.1"/>
    </source>
</evidence>
<feature type="domain" description="Retrotransposon gag" evidence="3">
    <location>
        <begin position="322"/>
        <end position="411"/>
    </location>
</feature>
<dbReference type="Pfam" id="PF03732">
    <property type="entry name" value="Retrotrans_gag"/>
    <property type="match status" value="1"/>
</dbReference>